<dbReference type="Proteomes" id="UP000188388">
    <property type="component" value="Unassembled WGS sequence"/>
</dbReference>
<gene>
    <name evidence="1" type="ORF">BQ8794_130050</name>
</gene>
<name>A0A1R3V0Z4_9HYPH</name>
<dbReference type="EMBL" id="FTPD01000005">
    <property type="protein sequence ID" value="SIT53566.1"/>
    <property type="molecule type" value="Genomic_DNA"/>
</dbReference>
<evidence type="ECO:0000313" key="1">
    <source>
        <dbReference type="EMBL" id="SIT53566.1"/>
    </source>
</evidence>
<keyword evidence="2" id="KW-1185">Reference proteome</keyword>
<reference evidence="2" key="1">
    <citation type="submission" date="2017-01" db="EMBL/GenBank/DDBJ databases">
        <authorList>
            <person name="Brunel B."/>
        </authorList>
    </citation>
    <scope>NUCLEOTIDE SEQUENCE [LARGE SCALE GENOMIC DNA]</scope>
</reference>
<accession>A0A1R3V0Z4</accession>
<evidence type="ECO:0000313" key="2">
    <source>
        <dbReference type="Proteomes" id="UP000188388"/>
    </source>
</evidence>
<dbReference type="STRING" id="1631249.BQ8794_130050"/>
<proteinExistence type="predicted"/>
<protein>
    <submittedName>
        <fullName evidence="1">Uncharacterized protein</fullName>
    </submittedName>
</protein>
<organism evidence="1 2">
    <name type="scientific">Mesorhizobium prunaredense</name>
    <dbReference type="NCBI Taxonomy" id="1631249"/>
    <lineage>
        <taxon>Bacteria</taxon>
        <taxon>Pseudomonadati</taxon>
        <taxon>Pseudomonadota</taxon>
        <taxon>Alphaproteobacteria</taxon>
        <taxon>Hyphomicrobiales</taxon>
        <taxon>Phyllobacteriaceae</taxon>
        <taxon>Mesorhizobium</taxon>
    </lineage>
</organism>
<dbReference type="AlphaFoldDB" id="A0A1R3V0Z4"/>
<sequence>MDAVGAEAVEVGASVVTVDVGLDAAVSVGAEEVEVGASVVTVDVGLDAAVSVGAEAVEVGASVVTVDVGLDAAVSVLSRELFNHSECFHSIPFSEFINFMCFSS</sequence>